<dbReference type="InterPro" id="IPR005900">
    <property type="entry name" value="6-phosphogluconolactonase_DevB"/>
</dbReference>
<comment type="pathway">
    <text evidence="3 7">Carbohydrate degradation; pentose phosphate pathway; D-ribulose 5-phosphate from D-glucose 6-phosphate (oxidative stage): step 2/3.</text>
</comment>
<dbReference type="InterPro" id="IPR037171">
    <property type="entry name" value="NagB/RpiA_transferase-like"/>
</dbReference>
<evidence type="ECO:0000256" key="5">
    <source>
        <dbReference type="ARBA" id="ARBA00013198"/>
    </source>
</evidence>
<keyword evidence="7 9" id="KW-0378">Hydrolase</keyword>
<dbReference type="GO" id="GO:0006098">
    <property type="term" value="P:pentose-phosphate shunt"/>
    <property type="evidence" value="ECO:0007669"/>
    <property type="project" value="UniProtKB-UniPathway"/>
</dbReference>
<protein>
    <recommendedName>
        <fullName evidence="6 7">6-phosphogluconolactonase</fullName>
        <shortName evidence="7">6PGL</shortName>
        <ecNumber evidence="5 7">3.1.1.31</ecNumber>
    </recommendedName>
</protein>
<gene>
    <name evidence="7 9" type="primary">pgl</name>
    <name evidence="9" type="ORF">DV711_02165</name>
</gene>
<organism evidence="9 10">
    <name type="scientific">Motiliproteus coralliicola</name>
    <dbReference type="NCBI Taxonomy" id="2283196"/>
    <lineage>
        <taxon>Bacteria</taxon>
        <taxon>Pseudomonadati</taxon>
        <taxon>Pseudomonadota</taxon>
        <taxon>Gammaproteobacteria</taxon>
        <taxon>Oceanospirillales</taxon>
        <taxon>Oceanospirillaceae</taxon>
        <taxon>Motiliproteus</taxon>
    </lineage>
</organism>
<dbReference type="EC" id="3.1.1.31" evidence="5 7"/>
<evidence type="ECO:0000256" key="2">
    <source>
        <dbReference type="ARBA" id="ARBA00002681"/>
    </source>
</evidence>
<evidence type="ECO:0000256" key="3">
    <source>
        <dbReference type="ARBA" id="ARBA00004961"/>
    </source>
</evidence>
<dbReference type="UniPathway" id="UPA00115">
    <property type="reaction ID" value="UER00409"/>
</dbReference>
<dbReference type="GO" id="GO:0005975">
    <property type="term" value="P:carbohydrate metabolic process"/>
    <property type="evidence" value="ECO:0007669"/>
    <property type="project" value="UniProtKB-UniRule"/>
</dbReference>
<dbReference type="AlphaFoldDB" id="A0A369WV53"/>
<dbReference type="CDD" id="cd01400">
    <property type="entry name" value="6PGL"/>
    <property type="match status" value="1"/>
</dbReference>
<comment type="catalytic activity">
    <reaction evidence="1 7">
        <text>6-phospho-D-glucono-1,5-lactone + H2O = 6-phospho-D-gluconate + H(+)</text>
        <dbReference type="Rhea" id="RHEA:12556"/>
        <dbReference type="ChEBI" id="CHEBI:15377"/>
        <dbReference type="ChEBI" id="CHEBI:15378"/>
        <dbReference type="ChEBI" id="CHEBI:57955"/>
        <dbReference type="ChEBI" id="CHEBI:58759"/>
        <dbReference type="EC" id="3.1.1.31"/>
    </reaction>
</comment>
<comment type="caution">
    <text evidence="9">The sequence shown here is derived from an EMBL/GenBank/DDBJ whole genome shotgun (WGS) entry which is preliminary data.</text>
</comment>
<dbReference type="NCBIfam" id="TIGR01198">
    <property type="entry name" value="pgl"/>
    <property type="match status" value="1"/>
</dbReference>
<dbReference type="GO" id="GO:0017057">
    <property type="term" value="F:6-phosphogluconolactonase activity"/>
    <property type="evidence" value="ECO:0007669"/>
    <property type="project" value="UniProtKB-UniRule"/>
</dbReference>
<dbReference type="PANTHER" id="PTHR11054">
    <property type="entry name" value="6-PHOSPHOGLUCONOLACTONASE"/>
    <property type="match status" value="1"/>
</dbReference>
<evidence type="ECO:0000256" key="1">
    <source>
        <dbReference type="ARBA" id="ARBA00000832"/>
    </source>
</evidence>
<proteinExistence type="inferred from homology"/>
<comment type="similarity">
    <text evidence="4 7">Belongs to the glucosamine/galactosamine-6-phosphate isomerase family. 6-phosphogluconolactonase subfamily.</text>
</comment>
<dbReference type="EMBL" id="QQOH01000001">
    <property type="protein sequence ID" value="RDE24416.1"/>
    <property type="molecule type" value="Genomic_DNA"/>
</dbReference>
<dbReference type="PANTHER" id="PTHR11054:SF0">
    <property type="entry name" value="6-PHOSPHOGLUCONOLACTONASE"/>
    <property type="match status" value="1"/>
</dbReference>
<feature type="domain" description="Glucosamine/galactosamine-6-phosphate isomerase" evidence="8">
    <location>
        <begin position="16"/>
        <end position="228"/>
    </location>
</feature>
<name>A0A369WV53_9GAMM</name>
<dbReference type="RefSeq" id="WP_114694003.1">
    <property type="nucleotide sequence ID" value="NZ_QQOH01000001.1"/>
</dbReference>
<keyword evidence="10" id="KW-1185">Reference proteome</keyword>
<dbReference type="Gene3D" id="3.40.50.1360">
    <property type="match status" value="1"/>
</dbReference>
<comment type="function">
    <text evidence="2 7">Hydrolysis of 6-phosphogluconolactone to 6-phosphogluconate.</text>
</comment>
<dbReference type="OrthoDB" id="9810967at2"/>
<evidence type="ECO:0000256" key="7">
    <source>
        <dbReference type="RuleBase" id="RU365095"/>
    </source>
</evidence>
<evidence type="ECO:0000313" key="9">
    <source>
        <dbReference type="EMBL" id="RDE24416.1"/>
    </source>
</evidence>
<reference evidence="9 10" key="1">
    <citation type="submission" date="2018-07" db="EMBL/GenBank/DDBJ databases">
        <title>Motiliproteus coralliicola sp. nov., a bacterium isolated from Coral.</title>
        <authorList>
            <person name="Wang G."/>
        </authorList>
    </citation>
    <scope>NUCLEOTIDE SEQUENCE [LARGE SCALE GENOMIC DNA]</scope>
    <source>
        <strain evidence="9 10">C34</strain>
    </source>
</reference>
<dbReference type="InterPro" id="IPR006148">
    <property type="entry name" value="Glc/Gal-6P_isomerase"/>
</dbReference>
<dbReference type="SUPFAM" id="SSF100950">
    <property type="entry name" value="NagB/RpiA/CoA transferase-like"/>
    <property type="match status" value="1"/>
</dbReference>
<dbReference type="Proteomes" id="UP000253769">
    <property type="component" value="Unassembled WGS sequence"/>
</dbReference>
<sequence>MSENVSTQHTPIRFQDRDALNLQLGREIAERLRIALDQRGHAALVVSGGRTPIGLFEALSRESLDWSRVVITLADERWVAPDSKDSNERLVREHLLQNQAGSARFIGLKTSAELAEDGAEACRARLGELPDRLDVVILGMGEDGHTASFFPGAEALFEALDPSTASACLSLTPPAAPHARMTLTLARLLRSEQIYLHLCGESKLPVLGQALQSGPVEQMPVRAVLRQHQVPLAIYWAP</sequence>
<dbReference type="Pfam" id="PF01182">
    <property type="entry name" value="Glucosamine_iso"/>
    <property type="match status" value="1"/>
</dbReference>
<evidence type="ECO:0000256" key="4">
    <source>
        <dbReference type="ARBA" id="ARBA00010662"/>
    </source>
</evidence>
<evidence type="ECO:0000256" key="6">
    <source>
        <dbReference type="ARBA" id="ARBA00020337"/>
    </source>
</evidence>
<accession>A0A369WV53</accession>
<evidence type="ECO:0000313" key="10">
    <source>
        <dbReference type="Proteomes" id="UP000253769"/>
    </source>
</evidence>
<evidence type="ECO:0000259" key="8">
    <source>
        <dbReference type="Pfam" id="PF01182"/>
    </source>
</evidence>
<dbReference type="InterPro" id="IPR039104">
    <property type="entry name" value="6PGL"/>
</dbReference>